<comment type="catalytic activity">
    <reaction evidence="1">
        <text>Hydrolyzes the link between N-acetylmuramoyl residues and L-amino acid residues in certain cell-wall glycopeptides.</text>
        <dbReference type="EC" id="3.5.1.28"/>
    </reaction>
</comment>
<dbReference type="CDD" id="cd06583">
    <property type="entry name" value="PGRP"/>
    <property type="match status" value="1"/>
</dbReference>
<dbReference type="InterPro" id="IPR051206">
    <property type="entry name" value="NAMLAA_amidase_2"/>
</dbReference>
<evidence type="ECO:0000256" key="2">
    <source>
        <dbReference type="ARBA" id="ARBA00011901"/>
    </source>
</evidence>
<dbReference type="PANTHER" id="PTHR30417">
    <property type="entry name" value="N-ACETYLMURAMOYL-L-ALANINE AMIDASE AMID"/>
    <property type="match status" value="1"/>
</dbReference>
<evidence type="ECO:0000256" key="1">
    <source>
        <dbReference type="ARBA" id="ARBA00001561"/>
    </source>
</evidence>
<dbReference type="RefSeq" id="WP_227776477.1">
    <property type="nucleotide sequence ID" value="NZ_BAABKX010000001.1"/>
</dbReference>
<evidence type="ECO:0000313" key="7">
    <source>
        <dbReference type="Proteomes" id="UP001501729"/>
    </source>
</evidence>
<dbReference type="AlphaFoldDB" id="A0AAV3UF38"/>
<keyword evidence="7" id="KW-1185">Reference proteome</keyword>
<comment type="caution">
    <text evidence="6">The sequence shown here is derived from an EMBL/GenBank/DDBJ whole genome shotgun (WGS) entry which is preliminary data.</text>
</comment>
<dbReference type="SUPFAM" id="SSF55846">
    <property type="entry name" value="N-acetylmuramoyl-L-alanine amidase-like"/>
    <property type="match status" value="1"/>
</dbReference>
<sequence length="199" mass="21466">MQSRRNLLKKIGAAGTAGLGAASLSSGTAAAKPAVDWVPAHSSNYTSANRGAANINAIVVHVAQGSAEGTVNWFTNPDANVSAHYTIRDDGYKYQSLSDINIGWHAGGMSWYNNETIGIEHGGYVSSGFTDAQYRSSAELVRWLCNQYNIPKSRVSGVANCYGESGIMGHHQVPETDCGYNDHTDPGPNWDWDYYMSLI</sequence>
<dbReference type="EMBL" id="BAABKX010000001">
    <property type="protein sequence ID" value="GAA5047032.1"/>
    <property type="molecule type" value="Genomic_DNA"/>
</dbReference>
<dbReference type="PANTHER" id="PTHR30417:SF1">
    <property type="entry name" value="N-ACETYLMURAMOYL-L-ALANINE AMIDASE AMID"/>
    <property type="match status" value="1"/>
</dbReference>
<dbReference type="InterPro" id="IPR002502">
    <property type="entry name" value="Amidase_domain"/>
</dbReference>
<evidence type="ECO:0000259" key="5">
    <source>
        <dbReference type="SMART" id="SM00644"/>
    </source>
</evidence>
<dbReference type="GeneID" id="68612300"/>
<dbReference type="GO" id="GO:0071555">
    <property type="term" value="P:cell wall organization"/>
    <property type="evidence" value="ECO:0007669"/>
    <property type="project" value="UniProtKB-KW"/>
</dbReference>
<keyword evidence="4" id="KW-0961">Cell wall biogenesis/degradation</keyword>
<proteinExistence type="predicted"/>
<dbReference type="Pfam" id="PF01510">
    <property type="entry name" value="Amidase_2"/>
    <property type="match status" value="1"/>
</dbReference>
<protein>
    <recommendedName>
        <fullName evidence="2">N-acetylmuramoyl-L-alanine amidase</fullName>
        <ecNumber evidence="2">3.5.1.28</ecNumber>
    </recommendedName>
</protein>
<dbReference type="SMART" id="SM00644">
    <property type="entry name" value="Ami_2"/>
    <property type="match status" value="1"/>
</dbReference>
<dbReference type="PROSITE" id="PS51318">
    <property type="entry name" value="TAT"/>
    <property type="match status" value="1"/>
</dbReference>
<dbReference type="InterPro" id="IPR036505">
    <property type="entry name" value="Amidase/PGRP_sf"/>
</dbReference>
<keyword evidence="3" id="KW-0378">Hydrolase</keyword>
<dbReference type="Gene3D" id="3.40.80.10">
    <property type="entry name" value="Peptidoglycan recognition protein-like"/>
    <property type="match status" value="1"/>
</dbReference>
<reference evidence="6 7" key="1">
    <citation type="journal article" date="2019" name="Int. J. Syst. Evol. Microbiol.">
        <title>The Global Catalogue of Microorganisms (GCM) 10K type strain sequencing project: providing services to taxonomists for standard genome sequencing and annotation.</title>
        <authorList>
            <consortium name="The Broad Institute Genomics Platform"/>
            <consortium name="The Broad Institute Genome Sequencing Center for Infectious Disease"/>
            <person name="Wu L."/>
            <person name="Ma J."/>
        </authorList>
    </citation>
    <scope>NUCLEOTIDE SEQUENCE [LARGE SCALE GENOMIC DNA]</scope>
    <source>
        <strain evidence="6 7">JCM 17504</strain>
    </source>
</reference>
<dbReference type="GO" id="GO:0008745">
    <property type="term" value="F:N-acetylmuramoyl-L-alanine amidase activity"/>
    <property type="evidence" value="ECO:0007669"/>
    <property type="project" value="UniProtKB-EC"/>
</dbReference>
<dbReference type="Proteomes" id="UP001501729">
    <property type="component" value="Unassembled WGS sequence"/>
</dbReference>
<evidence type="ECO:0000256" key="4">
    <source>
        <dbReference type="ARBA" id="ARBA00023316"/>
    </source>
</evidence>
<gene>
    <name evidence="6" type="ORF">GCM10025751_17070</name>
</gene>
<accession>A0AAV3UF38</accession>
<organism evidence="6 7">
    <name type="scientific">Haladaptatus pallidirubidus</name>
    <dbReference type="NCBI Taxonomy" id="1008152"/>
    <lineage>
        <taxon>Archaea</taxon>
        <taxon>Methanobacteriati</taxon>
        <taxon>Methanobacteriota</taxon>
        <taxon>Stenosarchaea group</taxon>
        <taxon>Halobacteria</taxon>
        <taxon>Halobacteriales</taxon>
        <taxon>Haladaptataceae</taxon>
        <taxon>Haladaptatus</taxon>
    </lineage>
</organism>
<evidence type="ECO:0000313" key="6">
    <source>
        <dbReference type="EMBL" id="GAA5047032.1"/>
    </source>
</evidence>
<evidence type="ECO:0000256" key="3">
    <source>
        <dbReference type="ARBA" id="ARBA00022801"/>
    </source>
</evidence>
<dbReference type="EC" id="3.5.1.28" evidence="2"/>
<dbReference type="GO" id="GO:0009254">
    <property type="term" value="P:peptidoglycan turnover"/>
    <property type="evidence" value="ECO:0007669"/>
    <property type="project" value="TreeGrafter"/>
</dbReference>
<name>A0AAV3UF38_9EURY</name>
<dbReference type="InterPro" id="IPR006311">
    <property type="entry name" value="TAT_signal"/>
</dbReference>
<dbReference type="GO" id="GO:0009253">
    <property type="term" value="P:peptidoglycan catabolic process"/>
    <property type="evidence" value="ECO:0007669"/>
    <property type="project" value="InterPro"/>
</dbReference>
<feature type="domain" description="N-acetylmuramoyl-L-alanine amidase" evidence="5">
    <location>
        <begin position="45"/>
        <end position="187"/>
    </location>
</feature>